<sequence>MGSAVTEGELGFGADVADARHDVDDAIGGVVGVQQGDAAGVLVLGAVDQGPGCGVG</sequence>
<name>A0A653EWD4_9MYCO</name>
<dbReference type="EMBL" id="LR589114">
    <property type="protein sequence ID" value="VTP01261.1"/>
    <property type="molecule type" value="Genomic_DNA"/>
</dbReference>
<protein>
    <submittedName>
        <fullName evidence="1">Uncharacterized protein</fullName>
    </submittedName>
</protein>
<proteinExistence type="predicted"/>
<accession>A0A653EWD4</accession>
<reference evidence="1" key="1">
    <citation type="submission" date="2019-05" db="EMBL/GenBank/DDBJ databases">
        <authorList>
            <person name="Naeem R."/>
            <person name="Antony C."/>
            <person name="Guan Q."/>
        </authorList>
    </citation>
    <scope>NUCLEOTIDE SEQUENCE</scope>
    <source>
        <strain evidence="1">2</strain>
    </source>
</reference>
<evidence type="ECO:0000313" key="1">
    <source>
        <dbReference type="EMBL" id="VTP01261.1"/>
    </source>
</evidence>
<gene>
    <name evidence="1" type="ORF">BIN_B_03954</name>
</gene>
<dbReference type="AlphaFoldDB" id="A0A653EWD4"/>
<organism evidence="1">
    <name type="scientific">Mycobacterium riyadhense</name>
    <dbReference type="NCBI Taxonomy" id="486698"/>
    <lineage>
        <taxon>Bacteria</taxon>
        <taxon>Bacillati</taxon>
        <taxon>Actinomycetota</taxon>
        <taxon>Actinomycetes</taxon>
        <taxon>Mycobacteriales</taxon>
        <taxon>Mycobacteriaceae</taxon>
        <taxon>Mycobacterium</taxon>
    </lineage>
</organism>